<dbReference type="Gene3D" id="1.20.1250.20">
    <property type="entry name" value="MFS general substrate transporter like domains"/>
    <property type="match status" value="1"/>
</dbReference>
<evidence type="ECO:0000256" key="1">
    <source>
        <dbReference type="ARBA" id="ARBA00004141"/>
    </source>
</evidence>
<feature type="transmembrane region" description="Helical" evidence="8">
    <location>
        <begin position="165"/>
        <end position="188"/>
    </location>
</feature>
<dbReference type="GO" id="GO:0016020">
    <property type="term" value="C:membrane"/>
    <property type="evidence" value="ECO:0007669"/>
    <property type="project" value="UniProtKB-SubCell"/>
</dbReference>
<evidence type="ECO:0000313" key="10">
    <source>
        <dbReference type="EMBL" id="RFU27959.1"/>
    </source>
</evidence>
<proteinExistence type="inferred from homology"/>
<evidence type="ECO:0000256" key="8">
    <source>
        <dbReference type="SAM" id="Phobius"/>
    </source>
</evidence>
<dbReference type="InterPro" id="IPR020846">
    <property type="entry name" value="MFS_dom"/>
</dbReference>
<keyword evidence="11" id="KW-1185">Reference proteome</keyword>
<evidence type="ECO:0000259" key="9">
    <source>
        <dbReference type="PROSITE" id="PS50850"/>
    </source>
</evidence>
<keyword evidence="6 8" id="KW-0472">Membrane</keyword>
<dbReference type="InterPro" id="IPR005828">
    <property type="entry name" value="MFS_sugar_transport-like"/>
</dbReference>
<evidence type="ECO:0000256" key="3">
    <source>
        <dbReference type="ARBA" id="ARBA00022448"/>
    </source>
</evidence>
<comment type="caution">
    <text evidence="10">The sequence shown here is derived from an EMBL/GenBank/DDBJ whole genome shotgun (WGS) entry which is preliminary data.</text>
</comment>
<dbReference type="NCBIfam" id="TIGR00879">
    <property type="entry name" value="SP"/>
    <property type="match status" value="1"/>
</dbReference>
<feature type="transmembrane region" description="Helical" evidence="8">
    <location>
        <begin position="421"/>
        <end position="439"/>
    </location>
</feature>
<feature type="domain" description="Major facilitator superfamily (MFS) profile" evidence="9">
    <location>
        <begin position="38"/>
        <end position="474"/>
    </location>
</feature>
<feature type="transmembrane region" description="Helical" evidence="8">
    <location>
        <begin position="31"/>
        <end position="51"/>
    </location>
</feature>
<dbReference type="InterPro" id="IPR036259">
    <property type="entry name" value="MFS_trans_sf"/>
</dbReference>
<comment type="subcellular location">
    <subcellularLocation>
        <location evidence="1">Membrane</location>
        <topology evidence="1">Multi-pass membrane protein</topology>
    </subcellularLocation>
</comment>
<evidence type="ECO:0000256" key="7">
    <source>
        <dbReference type="RuleBase" id="RU003346"/>
    </source>
</evidence>
<feature type="transmembrane region" description="Helical" evidence="8">
    <location>
        <begin position="382"/>
        <end position="409"/>
    </location>
</feature>
<dbReference type="PANTHER" id="PTHR48022:SF64">
    <property type="entry name" value="MAJOR FACILITATOR SUPERFAMILY (MFS) PROFILE DOMAIN-CONTAINING PROTEIN"/>
    <property type="match status" value="1"/>
</dbReference>
<comment type="similarity">
    <text evidence="2 7">Belongs to the major facilitator superfamily. Sugar transporter (TC 2.A.1.1) family.</text>
</comment>
<dbReference type="InterPro" id="IPR005829">
    <property type="entry name" value="Sugar_transporter_CS"/>
</dbReference>
<dbReference type="InterPro" id="IPR050360">
    <property type="entry name" value="MFS_Sugar_Transporters"/>
</dbReference>
<organism evidence="10 11">
    <name type="scientific">Scytalidium lignicola</name>
    <name type="common">Hyphomycete</name>
    <dbReference type="NCBI Taxonomy" id="5539"/>
    <lineage>
        <taxon>Eukaryota</taxon>
        <taxon>Fungi</taxon>
        <taxon>Dikarya</taxon>
        <taxon>Ascomycota</taxon>
        <taxon>Pezizomycotina</taxon>
        <taxon>Leotiomycetes</taxon>
        <taxon>Leotiomycetes incertae sedis</taxon>
        <taxon>Scytalidium</taxon>
    </lineage>
</organism>
<evidence type="ECO:0000256" key="6">
    <source>
        <dbReference type="ARBA" id="ARBA00023136"/>
    </source>
</evidence>
<dbReference type="InterPro" id="IPR003663">
    <property type="entry name" value="Sugar/inositol_transpt"/>
</dbReference>
<dbReference type="Pfam" id="PF00083">
    <property type="entry name" value="Sugar_tr"/>
    <property type="match status" value="1"/>
</dbReference>
<dbReference type="Proteomes" id="UP000258309">
    <property type="component" value="Unassembled WGS sequence"/>
</dbReference>
<dbReference type="SUPFAM" id="SSF103473">
    <property type="entry name" value="MFS general substrate transporter"/>
    <property type="match status" value="1"/>
</dbReference>
<feature type="transmembrane region" description="Helical" evidence="8">
    <location>
        <begin position="200"/>
        <end position="217"/>
    </location>
</feature>
<feature type="transmembrane region" description="Helical" evidence="8">
    <location>
        <begin position="351"/>
        <end position="370"/>
    </location>
</feature>
<feature type="transmembrane region" description="Helical" evidence="8">
    <location>
        <begin position="106"/>
        <end position="124"/>
    </location>
</feature>
<dbReference type="OMA" id="YSMISGM"/>
<feature type="transmembrane region" description="Helical" evidence="8">
    <location>
        <begin position="323"/>
        <end position="344"/>
    </location>
</feature>
<evidence type="ECO:0000256" key="2">
    <source>
        <dbReference type="ARBA" id="ARBA00010992"/>
    </source>
</evidence>
<gene>
    <name evidence="10" type="ORF">B7463_g8374</name>
</gene>
<dbReference type="AlphaFoldDB" id="A0A3E2H3M1"/>
<feature type="transmembrane region" description="Helical" evidence="8">
    <location>
        <begin position="451"/>
        <end position="470"/>
    </location>
</feature>
<dbReference type="PROSITE" id="PS00216">
    <property type="entry name" value="SUGAR_TRANSPORT_1"/>
    <property type="match status" value="1"/>
</dbReference>
<keyword evidence="3 7" id="KW-0813">Transport</keyword>
<evidence type="ECO:0000256" key="4">
    <source>
        <dbReference type="ARBA" id="ARBA00022692"/>
    </source>
</evidence>
<dbReference type="PROSITE" id="PS50850">
    <property type="entry name" value="MFS"/>
    <property type="match status" value="1"/>
</dbReference>
<accession>A0A3E2H3M1</accession>
<protein>
    <recommendedName>
        <fullName evidence="9">Major facilitator superfamily (MFS) profile domain-containing protein</fullName>
    </recommendedName>
</protein>
<evidence type="ECO:0000313" key="11">
    <source>
        <dbReference type="Proteomes" id="UP000258309"/>
    </source>
</evidence>
<dbReference type="FunFam" id="1.20.1250.20:FF:000117">
    <property type="entry name" value="MFS hexose transporter"/>
    <property type="match status" value="1"/>
</dbReference>
<keyword evidence="4 8" id="KW-0812">Transmembrane</keyword>
<evidence type="ECO:0000256" key="5">
    <source>
        <dbReference type="ARBA" id="ARBA00022989"/>
    </source>
</evidence>
<feature type="transmembrane region" description="Helical" evidence="8">
    <location>
        <begin position="130"/>
        <end position="153"/>
    </location>
</feature>
<reference evidence="10 11" key="1">
    <citation type="submission" date="2018-05" db="EMBL/GenBank/DDBJ databases">
        <title>Draft genome sequence of Scytalidium lignicola DSM 105466, a ubiquitous saprotrophic fungus.</title>
        <authorList>
            <person name="Buettner E."/>
            <person name="Gebauer A.M."/>
            <person name="Hofrichter M."/>
            <person name="Liers C."/>
            <person name="Kellner H."/>
        </authorList>
    </citation>
    <scope>NUCLEOTIDE SEQUENCE [LARGE SCALE GENOMIC DNA]</scope>
    <source>
        <strain evidence="10 11">DSM 105466</strain>
    </source>
</reference>
<feature type="non-terminal residue" evidence="10">
    <location>
        <position position="1"/>
    </location>
</feature>
<dbReference type="GO" id="GO:0005351">
    <property type="term" value="F:carbohydrate:proton symporter activity"/>
    <property type="evidence" value="ECO:0007669"/>
    <property type="project" value="TreeGrafter"/>
</dbReference>
<feature type="transmembrane region" description="Helical" evidence="8">
    <location>
        <begin position="79"/>
        <end position="99"/>
    </location>
</feature>
<dbReference type="PANTHER" id="PTHR48022">
    <property type="entry name" value="PLASTIDIC GLUCOSE TRANSPORTER 4"/>
    <property type="match status" value="1"/>
</dbReference>
<feature type="non-terminal residue" evidence="10">
    <location>
        <position position="535"/>
    </location>
</feature>
<dbReference type="EMBL" id="NCSJ02000183">
    <property type="protein sequence ID" value="RFU27959.1"/>
    <property type="molecule type" value="Genomic_DNA"/>
</dbReference>
<dbReference type="OrthoDB" id="3586376at2759"/>
<keyword evidence="5 8" id="KW-1133">Transmembrane helix</keyword>
<sequence length="535" mass="59535">MARLFSKTPKTGTIVVGGKEYPEVTWYKNGALIHLHLLCGILLLSSATNGYDGSMMNGLQTLSYWRNTFNNPSASSLGLLNAIFSVGQVVGLPLVPYLADHIGRKWTILFGSSLIFLGVVLQTVSVNIGMFIAARFIIGLGIVYTQSCSPMLITELSHPQYRARLTTIYNTLWYLGSIIASWTTYGTLKMQSEWSWKAPSLLQAFPSVIQLFLIWLVPESPRYHIVKGRHEIAKKIFQKFHGPASGQDFIESEYQEVFETMEIEKQFASHGISELWASKGNRHRLLIVVSAGIFSQTAGSSLVSYYIYLVLDQIGITDSNTQLIINGCITIFNMLIATSMAFTVDKFGRRPLFLAATFGMCLAMTGWTIASQQNETQGSAAAGRAVIALIFVFNLFYNFAWSGLLIGYVVEISPFYLRSRYLTIMLLSVAAGLFFSNYVNPVALSNITWKWYMVYIIWLVIQCIVVYFFYVETKGHSLETIAVCFDGEDAKIGGQAATSKGRDLLNNIDDKAGESHVERVETISDEEAGVTKAQE</sequence>
<feature type="transmembrane region" description="Helical" evidence="8">
    <location>
        <begin position="285"/>
        <end position="311"/>
    </location>
</feature>
<name>A0A3E2H3M1_SCYLI</name>